<sequence>MSILNRYFVKIFVSILIVLILLSAIFIFVLLNITTIHKGVKINDIDVGGLNRNEAILYLEKELGYKLNNKFIKLIYENYKYIIEYKELGITYDYYKAVDEAFLIGRQGNMIKRIKDILHTRINGCNIEMGLLYDDVNLRSIIDRVSKDIDVESKDAYIVYSKSGFKLFSEVYGKRVNKEELESRIIKAILAGGSVEIPVEIEEPKITEDMLKHIKDRLGSFTTNFAGSSLGRKYNIKLASSSINGKVILPGEIFSFNETTGPRDANAGYKEAKIILDGDLTSGVGGGVCQVSTTLYNAVLLSDLKIEERHPHSIPATYVKKGLDATVAYDYLDFKFSNNTDYPVYIHSEIKDNRLTITIFGKKVKRNRVIKIKSKIIQVLKPEVEIKVDKNLKPGTKNILQKGRYGYKVKTYKEIYENGKKIKTEVISSDYYRPRKEIVKIGPGQTDESH</sequence>
<dbReference type="Gene3D" id="2.20.230.10">
    <property type="entry name" value="Resuscitation-promoting factor rpfb"/>
    <property type="match status" value="1"/>
</dbReference>
<feature type="transmembrane region" description="Helical" evidence="2">
    <location>
        <begin position="7"/>
        <end position="31"/>
    </location>
</feature>
<dbReference type="PANTHER" id="PTHR35788:SF1">
    <property type="entry name" value="EXPORTED PROTEIN"/>
    <property type="match status" value="1"/>
</dbReference>
<dbReference type="PROSITE" id="PS51109">
    <property type="entry name" value="G5"/>
    <property type="match status" value="1"/>
</dbReference>
<dbReference type="InterPro" id="IPR022029">
    <property type="entry name" value="YoaR-like_PG-bd"/>
</dbReference>
<keyword evidence="1" id="KW-0732">Signal</keyword>
<feature type="domain" description="G5" evidence="3">
    <location>
        <begin position="366"/>
        <end position="445"/>
    </location>
</feature>
<dbReference type="KEGG" id="cazo:G3A45_03510"/>
<dbReference type="InterPro" id="IPR011098">
    <property type="entry name" value="G5_dom"/>
</dbReference>
<dbReference type="Pfam" id="PF12229">
    <property type="entry name" value="PG_binding_4"/>
    <property type="match status" value="1"/>
</dbReference>
<protein>
    <recommendedName>
        <fullName evidence="3">G5 domain-containing protein</fullName>
    </recommendedName>
</protein>
<dbReference type="Pfam" id="PF04294">
    <property type="entry name" value="VanW"/>
    <property type="match status" value="1"/>
</dbReference>
<evidence type="ECO:0000313" key="5">
    <source>
        <dbReference type="Proteomes" id="UP000464452"/>
    </source>
</evidence>
<keyword evidence="2" id="KW-1133">Transmembrane helix</keyword>
<dbReference type="EMBL" id="CP048617">
    <property type="protein sequence ID" value="QIB26458.1"/>
    <property type="molecule type" value="Genomic_DNA"/>
</dbReference>
<keyword evidence="2" id="KW-0812">Transmembrane</keyword>
<proteinExistence type="predicted"/>
<dbReference type="InterPro" id="IPR052913">
    <property type="entry name" value="Glycopeptide_resist_protein"/>
</dbReference>
<reference evidence="4 5" key="1">
    <citation type="submission" date="2020-02" db="EMBL/GenBank/DDBJ databases">
        <title>Thermophilic hydrogen producing bacteria, Caloranaerobacter azorensis.</title>
        <authorList>
            <person name="Baek K."/>
        </authorList>
    </citation>
    <scope>NUCLEOTIDE SEQUENCE [LARGE SCALE GENOMIC DNA]</scope>
    <source>
        <strain evidence="4 5">T3-1</strain>
    </source>
</reference>
<dbReference type="RefSeq" id="WP_163234524.1">
    <property type="nucleotide sequence ID" value="NZ_CP048617.1"/>
</dbReference>
<dbReference type="PANTHER" id="PTHR35788">
    <property type="entry name" value="EXPORTED PROTEIN-RELATED"/>
    <property type="match status" value="1"/>
</dbReference>
<dbReference type="InterPro" id="IPR007391">
    <property type="entry name" value="Vancomycin_resist_VanW"/>
</dbReference>
<dbReference type="Proteomes" id="UP000464452">
    <property type="component" value="Chromosome"/>
</dbReference>
<evidence type="ECO:0000256" key="2">
    <source>
        <dbReference type="SAM" id="Phobius"/>
    </source>
</evidence>
<name>A0A6P1YCA5_9FIRM</name>
<dbReference type="Pfam" id="PF07501">
    <property type="entry name" value="G5"/>
    <property type="match status" value="1"/>
</dbReference>
<evidence type="ECO:0000259" key="3">
    <source>
        <dbReference type="PROSITE" id="PS51109"/>
    </source>
</evidence>
<dbReference type="SMART" id="SM01208">
    <property type="entry name" value="G5"/>
    <property type="match status" value="1"/>
</dbReference>
<organism evidence="4 5">
    <name type="scientific">Caloranaerobacter azorensis</name>
    <dbReference type="NCBI Taxonomy" id="116090"/>
    <lineage>
        <taxon>Bacteria</taxon>
        <taxon>Bacillati</taxon>
        <taxon>Bacillota</taxon>
        <taxon>Tissierellia</taxon>
        <taxon>Tissierellales</taxon>
        <taxon>Thermohalobacteraceae</taxon>
        <taxon>Caloranaerobacter</taxon>
    </lineage>
</organism>
<evidence type="ECO:0000313" key="4">
    <source>
        <dbReference type="EMBL" id="QIB26458.1"/>
    </source>
</evidence>
<keyword evidence="2" id="KW-0472">Membrane</keyword>
<accession>A0A6P1YCA5</accession>
<dbReference type="AlphaFoldDB" id="A0A6P1YCA5"/>
<gene>
    <name evidence="4" type="ORF">G3A45_03510</name>
</gene>
<evidence type="ECO:0000256" key="1">
    <source>
        <dbReference type="ARBA" id="ARBA00022729"/>
    </source>
</evidence>